<evidence type="ECO:0000313" key="12">
    <source>
        <dbReference type="Proteomes" id="UP000184327"/>
    </source>
</evidence>
<comment type="similarity">
    <text evidence="8">Belongs to the TonB-dependent receptor family.</text>
</comment>
<organism evidence="11 12">
    <name type="scientific">Lampropedia hyalina DSM 16112</name>
    <dbReference type="NCBI Taxonomy" id="1122156"/>
    <lineage>
        <taxon>Bacteria</taxon>
        <taxon>Pseudomonadati</taxon>
        <taxon>Pseudomonadota</taxon>
        <taxon>Betaproteobacteria</taxon>
        <taxon>Burkholderiales</taxon>
        <taxon>Comamonadaceae</taxon>
        <taxon>Lampropedia</taxon>
    </lineage>
</organism>
<dbReference type="Pfam" id="PF00593">
    <property type="entry name" value="TonB_dep_Rec_b-barrel"/>
    <property type="match status" value="1"/>
</dbReference>
<dbReference type="PROSITE" id="PS52016">
    <property type="entry name" value="TONB_DEPENDENT_REC_3"/>
    <property type="match status" value="1"/>
</dbReference>
<dbReference type="GO" id="GO:0009279">
    <property type="term" value="C:cell outer membrane"/>
    <property type="evidence" value="ECO:0007669"/>
    <property type="project" value="UniProtKB-SubCell"/>
</dbReference>
<protein>
    <submittedName>
        <fullName evidence="11">TonB-dependent siderophore receptor</fullName>
    </submittedName>
</protein>
<dbReference type="OrthoDB" id="8732650at2"/>
<feature type="short sequence motif" description="TonB C-terminal box" evidence="9">
    <location>
        <begin position="416"/>
        <end position="433"/>
    </location>
</feature>
<keyword evidence="7 8" id="KW-0998">Cell outer membrane</keyword>
<evidence type="ECO:0000256" key="1">
    <source>
        <dbReference type="ARBA" id="ARBA00004571"/>
    </source>
</evidence>
<dbReference type="PANTHER" id="PTHR32552:SF82">
    <property type="entry name" value="FCUA PROTEIN"/>
    <property type="match status" value="1"/>
</dbReference>
<accession>A0A1M5AK28</accession>
<evidence type="ECO:0000256" key="5">
    <source>
        <dbReference type="ARBA" id="ARBA00023077"/>
    </source>
</evidence>
<dbReference type="InterPro" id="IPR000531">
    <property type="entry name" value="Beta-barrel_TonB"/>
</dbReference>
<feature type="domain" description="TonB-dependent receptor-like beta-barrel" evidence="10">
    <location>
        <begin position="31"/>
        <end position="402"/>
    </location>
</feature>
<dbReference type="Gene3D" id="2.40.170.20">
    <property type="entry name" value="TonB-dependent receptor, beta-barrel domain"/>
    <property type="match status" value="1"/>
</dbReference>
<dbReference type="STRING" id="1122156.SAMN02745117_01681"/>
<dbReference type="GO" id="GO:0015344">
    <property type="term" value="F:siderophore uptake transmembrane transporter activity"/>
    <property type="evidence" value="ECO:0007669"/>
    <property type="project" value="TreeGrafter"/>
</dbReference>
<dbReference type="PANTHER" id="PTHR32552">
    <property type="entry name" value="FERRICHROME IRON RECEPTOR-RELATED"/>
    <property type="match status" value="1"/>
</dbReference>
<dbReference type="InterPro" id="IPR010917">
    <property type="entry name" value="TonB_rcpt_CS"/>
</dbReference>
<evidence type="ECO:0000313" key="11">
    <source>
        <dbReference type="EMBL" id="SHF30477.1"/>
    </source>
</evidence>
<comment type="subcellular location">
    <subcellularLocation>
        <location evidence="1 8">Cell outer membrane</location>
        <topology evidence="1 8">Multi-pass membrane protein</topology>
    </subcellularLocation>
</comment>
<dbReference type="RefSeq" id="WP_084523068.1">
    <property type="nucleotide sequence ID" value="NZ_FQUZ01000018.1"/>
</dbReference>
<keyword evidence="5" id="KW-0798">TonB box</keyword>
<evidence type="ECO:0000256" key="3">
    <source>
        <dbReference type="ARBA" id="ARBA00022452"/>
    </source>
</evidence>
<dbReference type="SUPFAM" id="SSF56935">
    <property type="entry name" value="Porins"/>
    <property type="match status" value="1"/>
</dbReference>
<keyword evidence="4 8" id="KW-0812">Transmembrane</keyword>
<proteinExistence type="inferred from homology"/>
<dbReference type="InterPro" id="IPR036942">
    <property type="entry name" value="Beta-barrel_TonB_sf"/>
</dbReference>
<dbReference type="Proteomes" id="UP000184327">
    <property type="component" value="Unassembled WGS sequence"/>
</dbReference>
<keyword evidence="12" id="KW-1185">Reference proteome</keyword>
<evidence type="ECO:0000259" key="10">
    <source>
        <dbReference type="Pfam" id="PF00593"/>
    </source>
</evidence>
<gene>
    <name evidence="11" type="ORF">SAMN02745117_01681</name>
</gene>
<dbReference type="PROSITE" id="PS01156">
    <property type="entry name" value="TONB_DEPENDENT_REC_2"/>
    <property type="match status" value="1"/>
</dbReference>
<dbReference type="EMBL" id="FQUZ01000018">
    <property type="protein sequence ID" value="SHF30477.1"/>
    <property type="molecule type" value="Genomic_DNA"/>
</dbReference>
<sequence>MQVAFGMGSTVLKPPSNNSISVHGADYMGRDKTVMVRAEYDITPETMIYGAWGKRTDDHLATLGYPTVQPNGDFTLRATTARYAYDTQAGHAGLNTRLKTGTVGHQLAFSVNYFDEDYASAGAVGAPGTSNMYQPVPLPMPVAPGAAQKSTDTRLTSFALADTISFYDDRLQLTLGLRKQQVKTFNVASNALYNKSAVTPMAGLVFKLRGNVSIYGNYIEGLTQGPTAPENTGLDNAGEVFAPYKTKQQEVGVKVDWGNLTTTLSAYQIARPNPITENNIYSLDGEQRNRGIELNVFGELNRSLRLLAGATIIDTKVTKAVGDTLGKKPSGVPATQLKFGTEWDTPFVPGLTLTARASYSSSQYLDGTNTKKVPNWNRLDLGARYATQIAGKDVVFRANVNNALDKDYWAAVNSGYLVLGAPRTWTLSATVDF</sequence>
<keyword evidence="6 8" id="KW-0472">Membrane</keyword>
<evidence type="ECO:0000256" key="9">
    <source>
        <dbReference type="PROSITE-ProRule" id="PRU10144"/>
    </source>
</evidence>
<evidence type="ECO:0000256" key="7">
    <source>
        <dbReference type="ARBA" id="ARBA00023237"/>
    </source>
</evidence>
<dbReference type="AlphaFoldDB" id="A0A1M5AK28"/>
<evidence type="ECO:0000256" key="6">
    <source>
        <dbReference type="ARBA" id="ARBA00023136"/>
    </source>
</evidence>
<evidence type="ECO:0000256" key="4">
    <source>
        <dbReference type="ARBA" id="ARBA00022692"/>
    </source>
</evidence>
<evidence type="ECO:0000256" key="8">
    <source>
        <dbReference type="PROSITE-ProRule" id="PRU01360"/>
    </source>
</evidence>
<keyword evidence="2 8" id="KW-0813">Transport</keyword>
<keyword evidence="3 8" id="KW-1134">Transmembrane beta strand</keyword>
<dbReference type="InterPro" id="IPR039426">
    <property type="entry name" value="TonB-dep_rcpt-like"/>
</dbReference>
<evidence type="ECO:0000256" key="2">
    <source>
        <dbReference type="ARBA" id="ARBA00022448"/>
    </source>
</evidence>
<keyword evidence="11" id="KW-0675">Receptor</keyword>
<reference evidence="11 12" key="1">
    <citation type="submission" date="2016-11" db="EMBL/GenBank/DDBJ databases">
        <authorList>
            <person name="Jaros S."/>
            <person name="Januszkiewicz K."/>
            <person name="Wedrychowicz H."/>
        </authorList>
    </citation>
    <scope>NUCLEOTIDE SEQUENCE [LARGE SCALE GENOMIC DNA]</scope>
    <source>
        <strain evidence="11 12">DSM 16112</strain>
    </source>
</reference>
<name>A0A1M5AK28_9BURK</name>